<dbReference type="PANTHER" id="PTHR42711">
    <property type="entry name" value="ABC TRANSPORTER ATP-BINDING PROTEIN"/>
    <property type="match status" value="1"/>
</dbReference>
<evidence type="ECO:0000259" key="5">
    <source>
        <dbReference type="Pfam" id="PF00005"/>
    </source>
</evidence>
<evidence type="ECO:0000313" key="7">
    <source>
        <dbReference type="Proteomes" id="UP000195321"/>
    </source>
</evidence>
<accession>A0A1Y3MCK7</accession>
<dbReference type="EMBL" id="MWPX01000015">
    <property type="protein sequence ID" value="OUM48198.1"/>
    <property type="molecule type" value="Genomic_DNA"/>
</dbReference>
<dbReference type="InterPro" id="IPR003439">
    <property type="entry name" value="ABC_transporter-like_ATP-bd"/>
</dbReference>
<sequence>MNKIIEVDKVMKCYETFKALSNISFSVWEGEILCFLGPNGAGKSTLIINIYTKLQVSNRVEAIKKALENGLIT</sequence>
<evidence type="ECO:0000256" key="2">
    <source>
        <dbReference type="ARBA" id="ARBA00022448"/>
    </source>
</evidence>
<name>A0A1Y3MCK7_9BACI</name>
<dbReference type="InterPro" id="IPR050763">
    <property type="entry name" value="ABC_transporter_ATP-binding"/>
</dbReference>
<dbReference type="GO" id="GO:0016887">
    <property type="term" value="F:ATP hydrolysis activity"/>
    <property type="evidence" value="ECO:0007669"/>
    <property type="project" value="InterPro"/>
</dbReference>
<evidence type="ECO:0000313" key="6">
    <source>
        <dbReference type="EMBL" id="OUM48198.1"/>
    </source>
</evidence>
<reference evidence="6 7" key="1">
    <citation type="submission" date="2017-02" db="EMBL/GenBank/DDBJ databases">
        <title>Bacillus pseudomycoides isolate FSL K6-0042.</title>
        <authorList>
            <person name="Kovac J."/>
        </authorList>
    </citation>
    <scope>NUCLEOTIDE SEQUENCE [LARGE SCALE GENOMIC DNA]</scope>
    <source>
        <strain evidence="6 7">FSL K6-0042</strain>
    </source>
</reference>
<keyword evidence="3" id="KW-0547">Nucleotide-binding</keyword>
<dbReference type="Proteomes" id="UP000195321">
    <property type="component" value="Unassembled WGS sequence"/>
</dbReference>
<organism evidence="6 7">
    <name type="scientific">Bacillus pseudomycoides</name>
    <dbReference type="NCBI Taxonomy" id="64104"/>
    <lineage>
        <taxon>Bacteria</taxon>
        <taxon>Bacillati</taxon>
        <taxon>Bacillota</taxon>
        <taxon>Bacilli</taxon>
        <taxon>Bacillales</taxon>
        <taxon>Bacillaceae</taxon>
        <taxon>Bacillus</taxon>
        <taxon>Bacillus cereus group</taxon>
    </lineage>
</organism>
<dbReference type="InterPro" id="IPR027417">
    <property type="entry name" value="P-loop_NTPase"/>
</dbReference>
<comment type="similarity">
    <text evidence="1">Belongs to the ABC transporter superfamily.</text>
</comment>
<evidence type="ECO:0000256" key="1">
    <source>
        <dbReference type="ARBA" id="ARBA00005417"/>
    </source>
</evidence>
<dbReference type="GO" id="GO:0005524">
    <property type="term" value="F:ATP binding"/>
    <property type="evidence" value="ECO:0007669"/>
    <property type="project" value="UniProtKB-KW"/>
</dbReference>
<gene>
    <name evidence="6" type="ORF">BW425_14820</name>
</gene>
<dbReference type="SUPFAM" id="SSF52540">
    <property type="entry name" value="P-loop containing nucleoside triphosphate hydrolases"/>
    <property type="match status" value="1"/>
</dbReference>
<protein>
    <recommendedName>
        <fullName evidence="5">ABC transporter domain-containing protein</fullName>
    </recommendedName>
</protein>
<dbReference type="Pfam" id="PF00005">
    <property type="entry name" value="ABC_tran"/>
    <property type="match status" value="1"/>
</dbReference>
<dbReference type="PANTHER" id="PTHR42711:SF5">
    <property type="entry name" value="ABC TRANSPORTER ATP-BINDING PROTEIN NATA"/>
    <property type="match status" value="1"/>
</dbReference>
<evidence type="ECO:0000256" key="3">
    <source>
        <dbReference type="ARBA" id="ARBA00022741"/>
    </source>
</evidence>
<evidence type="ECO:0000256" key="4">
    <source>
        <dbReference type="ARBA" id="ARBA00022840"/>
    </source>
</evidence>
<feature type="domain" description="ABC transporter" evidence="5">
    <location>
        <begin position="20"/>
        <end position="57"/>
    </location>
</feature>
<dbReference type="RefSeq" id="WP_016114083.1">
    <property type="nucleotide sequence ID" value="NZ_JARHXM010000086.1"/>
</dbReference>
<dbReference type="Gene3D" id="3.40.50.300">
    <property type="entry name" value="P-loop containing nucleotide triphosphate hydrolases"/>
    <property type="match status" value="1"/>
</dbReference>
<keyword evidence="2" id="KW-0813">Transport</keyword>
<keyword evidence="4" id="KW-0067">ATP-binding</keyword>
<dbReference type="AlphaFoldDB" id="A0A1Y3MCK7"/>
<proteinExistence type="inferred from homology"/>
<comment type="caution">
    <text evidence="6">The sequence shown here is derived from an EMBL/GenBank/DDBJ whole genome shotgun (WGS) entry which is preliminary data.</text>
</comment>